<reference evidence="1 2" key="1">
    <citation type="journal article" date="2017" name="Curr. Microbiol.">
        <title>Mucilaginibacter ginsenosidivorans sp. nov., Isolated from Soil of Ginseng Field.</title>
        <authorList>
            <person name="Kim M.M."/>
            <person name="Siddiqi M.Z."/>
            <person name="Im W.T."/>
        </authorList>
    </citation>
    <scope>NUCLEOTIDE SEQUENCE [LARGE SCALE GENOMIC DNA]</scope>
    <source>
        <strain evidence="1 2">Gsoil 3017</strain>
    </source>
</reference>
<evidence type="ECO:0008006" key="3">
    <source>
        <dbReference type="Google" id="ProtNLM"/>
    </source>
</evidence>
<name>A0A5B8UW53_9SPHI</name>
<dbReference type="SUPFAM" id="SSF54427">
    <property type="entry name" value="NTF2-like"/>
    <property type="match status" value="1"/>
</dbReference>
<dbReference type="PROSITE" id="PS51257">
    <property type="entry name" value="PROKAR_LIPOPROTEIN"/>
    <property type="match status" value="1"/>
</dbReference>
<dbReference type="AlphaFoldDB" id="A0A5B8UW53"/>
<proteinExistence type="predicted"/>
<evidence type="ECO:0000313" key="2">
    <source>
        <dbReference type="Proteomes" id="UP000321479"/>
    </source>
</evidence>
<gene>
    <name evidence="1" type="ORF">FRZ54_12190</name>
</gene>
<organism evidence="1 2">
    <name type="scientific">Mucilaginibacter ginsenosidivorans</name>
    <dbReference type="NCBI Taxonomy" id="398053"/>
    <lineage>
        <taxon>Bacteria</taxon>
        <taxon>Pseudomonadati</taxon>
        <taxon>Bacteroidota</taxon>
        <taxon>Sphingobacteriia</taxon>
        <taxon>Sphingobacteriales</taxon>
        <taxon>Sphingobacteriaceae</taxon>
        <taxon>Mucilaginibacter</taxon>
    </lineage>
</organism>
<sequence>MKQLFFPLLLGIALSGCTGKPTGEQAKTDTAKLDYPFPHKYSIDWQPGDEKNAVIVLNALKKYVAGDLQGTFEPFADSVEFIGDQFFFKGKKDSLVRIFTQIRGDMTSISKDFDTWLTVYYPDKKETWVTLWYTEKWTDKKGKSDSLYYTDDVMLKDGKIRIYDEKIRRFPEPPAKK</sequence>
<protein>
    <recommendedName>
        <fullName evidence="3">Nuclear transport factor 2 family protein</fullName>
    </recommendedName>
</protein>
<keyword evidence="2" id="KW-1185">Reference proteome</keyword>
<dbReference type="KEGG" id="mgin:FRZ54_12190"/>
<dbReference type="Proteomes" id="UP000321479">
    <property type="component" value="Chromosome"/>
</dbReference>
<dbReference type="EMBL" id="CP042436">
    <property type="protein sequence ID" value="QEC63304.1"/>
    <property type="molecule type" value="Genomic_DNA"/>
</dbReference>
<accession>A0A5B8UW53</accession>
<dbReference type="InterPro" id="IPR032710">
    <property type="entry name" value="NTF2-like_dom_sf"/>
</dbReference>
<dbReference type="OrthoDB" id="765651at2"/>
<dbReference type="RefSeq" id="WP_147031880.1">
    <property type="nucleotide sequence ID" value="NZ_CP042436.1"/>
</dbReference>
<evidence type="ECO:0000313" key="1">
    <source>
        <dbReference type="EMBL" id="QEC63304.1"/>
    </source>
</evidence>